<dbReference type="EMBL" id="BNCK01000003">
    <property type="protein sequence ID" value="GHF89219.1"/>
    <property type="molecule type" value="Genomic_DNA"/>
</dbReference>
<name>A0A919BGD4_9GAMM</name>
<evidence type="ECO:0000313" key="5">
    <source>
        <dbReference type="Proteomes" id="UP000623842"/>
    </source>
</evidence>
<proteinExistence type="predicted"/>
<dbReference type="PANTHER" id="PTHR43278:SF4">
    <property type="entry name" value="NAD(P)H-DEPENDENT FMN-CONTAINING OXIDOREDUCTASE YWQN-RELATED"/>
    <property type="match status" value="1"/>
</dbReference>
<protein>
    <submittedName>
        <fullName evidence="4">NAD(P)H-dependent oxidoreductase</fullName>
    </submittedName>
</protein>
<keyword evidence="2" id="KW-0288">FMN</keyword>
<gene>
    <name evidence="4" type="ORF">GCM10017161_16300</name>
</gene>
<accession>A0A919BGD4</accession>
<sequence>MNTVILVGTSNAQGNTRRFADELANKQGADVIDISDFDIFFYDYEHRNRHDDFIRIIEDILDYELIIFASPVYWYAMSAQMKVFFDRLSDLLTVRKDLGRRFKDKHYAVLSTGAQPLAPECFIEPFKLTMDYFDMQFRGHFYAHYSTLETESNNHFLMLRQVEQAANSLFVQQPSTASSIS</sequence>
<evidence type="ECO:0000256" key="1">
    <source>
        <dbReference type="ARBA" id="ARBA00022630"/>
    </source>
</evidence>
<feature type="domain" description="NADPH-dependent FMN reductase-like" evidence="3">
    <location>
        <begin position="1"/>
        <end position="115"/>
    </location>
</feature>
<comment type="caution">
    <text evidence="4">The sequence shown here is derived from an EMBL/GenBank/DDBJ whole genome shotgun (WGS) entry which is preliminary data.</text>
</comment>
<reference evidence="4" key="2">
    <citation type="submission" date="2020-09" db="EMBL/GenBank/DDBJ databases">
        <authorList>
            <person name="Sun Q."/>
            <person name="Kim S."/>
        </authorList>
    </citation>
    <scope>NUCLEOTIDE SEQUENCE</scope>
    <source>
        <strain evidence="4">KCTC 42731</strain>
    </source>
</reference>
<dbReference type="SUPFAM" id="SSF52218">
    <property type="entry name" value="Flavoproteins"/>
    <property type="match status" value="1"/>
</dbReference>
<dbReference type="InterPro" id="IPR029039">
    <property type="entry name" value="Flavoprotein-like_sf"/>
</dbReference>
<dbReference type="InterPro" id="IPR051796">
    <property type="entry name" value="ISF_SsuE-like"/>
</dbReference>
<evidence type="ECO:0000256" key="2">
    <source>
        <dbReference type="ARBA" id="ARBA00022643"/>
    </source>
</evidence>
<evidence type="ECO:0000313" key="4">
    <source>
        <dbReference type="EMBL" id="GHF89219.1"/>
    </source>
</evidence>
<dbReference type="GO" id="GO:0016491">
    <property type="term" value="F:oxidoreductase activity"/>
    <property type="evidence" value="ECO:0007669"/>
    <property type="project" value="InterPro"/>
</dbReference>
<dbReference type="RefSeq" id="WP_189769089.1">
    <property type="nucleotide sequence ID" value="NZ_BNCK01000003.1"/>
</dbReference>
<evidence type="ECO:0000259" key="3">
    <source>
        <dbReference type="Pfam" id="PF03358"/>
    </source>
</evidence>
<dbReference type="PANTHER" id="PTHR43278">
    <property type="entry name" value="NAD(P)H-DEPENDENT FMN-CONTAINING OXIDOREDUCTASE YWQN-RELATED"/>
    <property type="match status" value="1"/>
</dbReference>
<dbReference type="AlphaFoldDB" id="A0A919BGD4"/>
<dbReference type="Gene3D" id="3.40.50.360">
    <property type="match status" value="1"/>
</dbReference>
<keyword evidence="1" id="KW-0285">Flavoprotein</keyword>
<dbReference type="Proteomes" id="UP000623842">
    <property type="component" value="Unassembled WGS sequence"/>
</dbReference>
<dbReference type="InterPro" id="IPR005025">
    <property type="entry name" value="FMN_Rdtase-like_dom"/>
</dbReference>
<reference evidence="4" key="1">
    <citation type="journal article" date="2014" name="Int. J. Syst. Evol. Microbiol.">
        <title>Complete genome sequence of Corynebacterium casei LMG S-19264T (=DSM 44701T), isolated from a smear-ripened cheese.</title>
        <authorList>
            <consortium name="US DOE Joint Genome Institute (JGI-PGF)"/>
            <person name="Walter F."/>
            <person name="Albersmeier A."/>
            <person name="Kalinowski J."/>
            <person name="Ruckert C."/>
        </authorList>
    </citation>
    <scope>NUCLEOTIDE SEQUENCE</scope>
    <source>
        <strain evidence="4">KCTC 42731</strain>
    </source>
</reference>
<keyword evidence="5" id="KW-1185">Reference proteome</keyword>
<dbReference type="Pfam" id="PF03358">
    <property type="entry name" value="FMN_red"/>
    <property type="match status" value="1"/>
</dbReference>
<organism evidence="4 5">
    <name type="scientific">Thalassotalea marina</name>
    <dbReference type="NCBI Taxonomy" id="1673741"/>
    <lineage>
        <taxon>Bacteria</taxon>
        <taxon>Pseudomonadati</taxon>
        <taxon>Pseudomonadota</taxon>
        <taxon>Gammaproteobacteria</taxon>
        <taxon>Alteromonadales</taxon>
        <taxon>Colwelliaceae</taxon>
        <taxon>Thalassotalea</taxon>
    </lineage>
</organism>